<feature type="transmembrane region" description="Helical" evidence="2">
    <location>
        <begin position="6"/>
        <end position="24"/>
    </location>
</feature>
<keyword evidence="2" id="KW-1133">Transmembrane helix</keyword>
<dbReference type="AlphaFoldDB" id="A0A5N6ILB5"/>
<sequence>MYLFPFFFYLYIVIYYIYLAYYLLRPSFGTFGVRTQDPSNFGAKRTSMPEPTSSSAEWKPASGEWP</sequence>
<dbReference type="EMBL" id="ML732946">
    <property type="protein sequence ID" value="KAB8266659.1"/>
    <property type="molecule type" value="Genomic_DNA"/>
</dbReference>
<gene>
    <name evidence="3" type="ORF">BDV30DRAFT_221545</name>
</gene>
<dbReference type="Proteomes" id="UP000326289">
    <property type="component" value="Unassembled WGS sequence"/>
</dbReference>
<keyword evidence="2" id="KW-0472">Membrane</keyword>
<evidence type="ECO:0000256" key="2">
    <source>
        <dbReference type="SAM" id="Phobius"/>
    </source>
</evidence>
<name>A0A5N6ILB5_9EURO</name>
<keyword evidence="2" id="KW-0812">Transmembrane</keyword>
<evidence type="ECO:0000313" key="3">
    <source>
        <dbReference type="EMBL" id="KAB8266659.1"/>
    </source>
</evidence>
<keyword evidence="4" id="KW-1185">Reference proteome</keyword>
<proteinExistence type="predicted"/>
<protein>
    <submittedName>
        <fullName evidence="3">Uncharacterized protein</fullName>
    </submittedName>
</protein>
<organism evidence="3 4">
    <name type="scientific">Aspergillus minisclerotigenes</name>
    <dbReference type="NCBI Taxonomy" id="656917"/>
    <lineage>
        <taxon>Eukaryota</taxon>
        <taxon>Fungi</taxon>
        <taxon>Dikarya</taxon>
        <taxon>Ascomycota</taxon>
        <taxon>Pezizomycotina</taxon>
        <taxon>Eurotiomycetes</taxon>
        <taxon>Eurotiomycetidae</taxon>
        <taxon>Eurotiales</taxon>
        <taxon>Aspergillaceae</taxon>
        <taxon>Aspergillus</taxon>
        <taxon>Aspergillus subgen. Circumdati</taxon>
    </lineage>
</organism>
<reference evidence="3 4" key="1">
    <citation type="submission" date="2019-04" db="EMBL/GenBank/DDBJ databases">
        <title>Fungal friends and foes A comparative genomics study of 23 Aspergillus species from section Flavi.</title>
        <authorList>
            <consortium name="DOE Joint Genome Institute"/>
            <person name="Kjaerbolling I."/>
            <person name="Vesth T.C."/>
            <person name="Frisvad J.C."/>
            <person name="Nybo J.L."/>
            <person name="Theobald S."/>
            <person name="Kildgaard S."/>
            <person name="Petersen T.I."/>
            <person name="Kuo A."/>
            <person name="Sato A."/>
            <person name="Lyhne E.K."/>
            <person name="Kogle M.E."/>
            <person name="Wiebenga A."/>
            <person name="Kun R.S."/>
            <person name="Lubbers R.J."/>
            <person name="Makela M.R."/>
            <person name="Barry K."/>
            <person name="Chovatia M."/>
            <person name="Clum A."/>
            <person name="Daum C."/>
            <person name="Haridas S."/>
            <person name="He G."/>
            <person name="LaButti K."/>
            <person name="Lipzen A."/>
            <person name="Mondo S."/>
            <person name="Pangilinan J."/>
            <person name="Riley R."/>
            <person name="Salamov A."/>
            <person name="Simmons B.A."/>
            <person name="Magnuson J.K."/>
            <person name="Henrissat B."/>
            <person name="Mortensen U.H."/>
            <person name="Larsen T.O."/>
            <person name="De vries R.P."/>
            <person name="Grigoriev I.V."/>
            <person name="Machida M."/>
            <person name="Baker S.E."/>
            <person name="Andersen M.R."/>
        </authorList>
    </citation>
    <scope>NUCLEOTIDE SEQUENCE [LARGE SCALE GENOMIC DNA]</scope>
    <source>
        <strain evidence="3 4">CBS 117635</strain>
    </source>
</reference>
<evidence type="ECO:0000256" key="1">
    <source>
        <dbReference type="SAM" id="MobiDB-lite"/>
    </source>
</evidence>
<feature type="region of interest" description="Disordered" evidence="1">
    <location>
        <begin position="40"/>
        <end position="66"/>
    </location>
</feature>
<evidence type="ECO:0000313" key="4">
    <source>
        <dbReference type="Proteomes" id="UP000326289"/>
    </source>
</evidence>
<accession>A0A5N6ILB5</accession>